<feature type="transmembrane region" description="Helical" evidence="5">
    <location>
        <begin position="246"/>
        <end position="268"/>
    </location>
</feature>
<dbReference type="CDD" id="cd16914">
    <property type="entry name" value="EcfT"/>
    <property type="match status" value="1"/>
</dbReference>
<keyword evidence="2 5" id="KW-0812">Transmembrane</keyword>
<comment type="caution">
    <text evidence="6">The sequence shown here is derived from an EMBL/GenBank/DDBJ whole genome shotgun (WGS) entry which is preliminary data.</text>
</comment>
<organism evidence="6 7">
    <name type="scientific">Candidatus Cryosericum terrychapinii</name>
    <dbReference type="NCBI Taxonomy" id="2290919"/>
    <lineage>
        <taxon>Bacteria</taxon>
        <taxon>Pseudomonadati</taxon>
        <taxon>Caldisericota/Cryosericota group</taxon>
        <taxon>Candidatus Cryosericota</taxon>
        <taxon>Candidatus Cryosericia</taxon>
        <taxon>Candidatus Cryosericales</taxon>
        <taxon>Candidatus Cryosericaceae</taxon>
        <taxon>Candidatus Cryosericum</taxon>
    </lineage>
</organism>
<feature type="transmembrane region" description="Helical" evidence="5">
    <location>
        <begin position="109"/>
        <end position="129"/>
    </location>
</feature>
<dbReference type="AlphaFoldDB" id="A0A398CU58"/>
<feature type="transmembrane region" description="Helical" evidence="5">
    <location>
        <begin position="149"/>
        <end position="170"/>
    </location>
</feature>
<feature type="transmembrane region" description="Helical" evidence="5">
    <location>
        <begin position="48"/>
        <end position="70"/>
    </location>
</feature>
<accession>A0A398CU58</accession>
<dbReference type="PANTHER" id="PTHR33514">
    <property type="entry name" value="PROTEIN ABCI12, CHLOROPLASTIC"/>
    <property type="match status" value="1"/>
</dbReference>
<evidence type="ECO:0000256" key="2">
    <source>
        <dbReference type="ARBA" id="ARBA00022692"/>
    </source>
</evidence>
<keyword evidence="4 5" id="KW-0472">Membrane</keyword>
<keyword evidence="3 5" id="KW-1133">Transmembrane helix</keyword>
<evidence type="ECO:0000256" key="4">
    <source>
        <dbReference type="ARBA" id="ARBA00023136"/>
    </source>
</evidence>
<evidence type="ECO:0000256" key="1">
    <source>
        <dbReference type="ARBA" id="ARBA00004141"/>
    </source>
</evidence>
<protein>
    <submittedName>
        <fullName evidence="6">Energy-coupling factor transporter transmembrane protein EcfT</fullName>
    </submittedName>
</protein>
<dbReference type="EMBL" id="QXIS01000021">
    <property type="protein sequence ID" value="RIE06165.1"/>
    <property type="molecule type" value="Genomic_DNA"/>
</dbReference>
<feature type="transmembrane region" description="Helical" evidence="5">
    <location>
        <begin position="76"/>
        <end position="97"/>
    </location>
</feature>
<dbReference type="OrthoDB" id="8075495at2"/>
<gene>
    <name evidence="6" type="ORF">SMC7_03735</name>
</gene>
<evidence type="ECO:0000256" key="5">
    <source>
        <dbReference type="SAM" id="Phobius"/>
    </source>
</evidence>
<comment type="subcellular location">
    <subcellularLocation>
        <location evidence="1">Membrane</location>
        <topology evidence="1">Multi-pass membrane protein</topology>
    </subcellularLocation>
</comment>
<evidence type="ECO:0000256" key="3">
    <source>
        <dbReference type="ARBA" id="ARBA00022989"/>
    </source>
</evidence>
<sequence>MVALSRSFVLGQHYPGTSVVHRSGALVKLVSTIALMIGVFVATKTVQYIPILLLLVVGIGVSRIPLRFFVRGLKPILFLIVLTVVVQIFFTPGTPIWQFWFVRVTREGLGLAGFILCRLVLLTLVSVLLTASTSPIELTDAVSDLLKPLSYIGLPSAEIALVMSIAMRFVPTILEETERIIRAQVSRGARIGEGNLVVRMKSFIPILIPLFVSSFRRADDLAVAMEARGFRVGSPRTRYHARHFQSFDACILLGTAAALSGVILWRLFL</sequence>
<feature type="transmembrane region" description="Helical" evidence="5">
    <location>
        <begin position="20"/>
        <end position="41"/>
    </location>
</feature>
<dbReference type="Pfam" id="PF02361">
    <property type="entry name" value="CbiQ"/>
    <property type="match status" value="1"/>
</dbReference>
<dbReference type="GO" id="GO:0005886">
    <property type="term" value="C:plasma membrane"/>
    <property type="evidence" value="ECO:0007669"/>
    <property type="project" value="UniProtKB-ARBA"/>
</dbReference>
<name>A0A398CU58_9BACT</name>
<proteinExistence type="predicted"/>
<evidence type="ECO:0000313" key="7">
    <source>
        <dbReference type="Proteomes" id="UP000266328"/>
    </source>
</evidence>
<dbReference type="InterPro" id="IPR003339">
    <property type="entry name" value="ABC/ECF_trnsptr_transmembrane"/>
</dbReference>
<reference evidence="6 7" key="1">
    <citation type="submission" date="2018-09" db="EMBL/GenBank/DDBJ databases">
        <title>Discovery and Ecogenomic Context for Candidatus Cryosericales, a Global Caldiserica Order Active in Thawing Permafrost.</title>
        <authorList>
            <person name="Martinez M.A."/>
            <person name="Woodcroft B.J."/>
            <person name="Ignacio Espinoza J.C."/>
            <person name="Zayed A."/>
            <person name="Singleton C.M."/>
            <person name="Boyd J."/>
            <person name="Li Y.-F."/>
            <person name="Purvine S."/>
            <person name="Maughan H."/>
            <person name="Hodgkins S.B."/>
            <person name="Anderson D."/>
            <person name="Sederholm M."/>
            <person name="Temperton B."/>
            <person name="Saleska S.R."/>
            <person name="Tyson G.W."/>
            <person name="Rich V.I."/>
        </authorList>
    </citation>
    <scope>NUCLEOTIDE SEQUENCE [LARGE SCALE GENOMIC DNA]</scope>
    <source>
        <strain evidence="6 7">SMC7</strain>
    </source>
</reference>
<dbReference type="PANTHER" id="PTHR33514:SF13">
    <property type="entry name" value="PROTEIN ABCI12, CHLOROPLASTIC"/>
    <property type="match status" value="1"/>
</dbReference>
<dbReference type="Proteomes" id="UP000266328">
    <property type="component" value="Unassembled WGS sequence"/>
</dbReference>
<keyword evidence="7" id="KW-1185">Reference proteome</keyword>
<evidence type="ECO:0000313" key="6">
    <source>
        <dbReference type="EMBL" id="RIE06165.1"/>
    </source>
</evidence>